<dbReference type="RefSeq" id="WP_053596370.1">
    <property type="nucleotide sequence ID" value="NZ_CP067341.1"/>
</dbReference>
<dbReference type="InterPro" id="IPR006342">
    <property type="entry name" value="FkbM_mtfrase"/>
</dbReference>
<evidence type="ECO:0000313" key="3">
    <source>
        <dbReference type="Proteomes" id="UP000596049"/>
    </source>
</evidence>
<keyword evidence="3" id="KW-1185">Reference proteome</keyword>
<keyword evidence="2" id="KW-0489">Methyltransferase</keyword>
<sequence>MSNIGDTLVIKQIIENDMPLFIYGSGEVAKFVHEKLKTNNLCVKGYFVDDIFLNSSDKNSILPLSYINVYKEKFNIVMGHIEGYKISKSEIRRRINNINLNDIYYLSEIYNMEELSLKFIDMNKGKFQNIKNLLADEQSRKSLTAYIDAKVYNNYSCLKDIYCEEHYFPKDIISLNENESLIDCGAYIGDTIKDFIALNNNKFKNIIAVEADPINMSILKENYLDERIRFCEVAVFSKKTDLLFDSSENMLSKISEGNGVLVKADKLDNIVKEGEEISFIKMDIEGAEMAALKGAEKIIKTQKPKLAISVYHKRNDLIEIFEYLKGLVPEYKFYFRVHKPIAIDAVLYAVAEF</sequence>
<dbReference type="GO" id="GO:0008168">
    <property type="term" value="F:methyltransferase activity"/>
    <property type="evidence" value="ECO:0007669"/>
    <property type="project" value="UniProtKB-KW"/>
</dbReference>
<gene>
    <name evidence="2" type="ORF">FJQ98_04075</name>
</gene>
<evidence type="ECO:0000259" key="1">
    <source>
        <dbReference type="Pfam" id="PF05050"/>
    </source>
</evidence>
<dbReference type="EMBL" id="CP067341">
    <property type="protein sequence ID" value="QQP13258.1"/>
    <property type="molecule type" value="Genomic_DNA"/>
</dbReference>
<dbReference type="InterPro" id="IPR029063">
    <property type="entry name" value="SAM-dependent_MTases_sf"/>
</dbReference>
<accession>A0ABX7ATF5</accession>
<dbReference type="NCBIfam" id="TIGR01444">
    <property type="entry name" value="fkbM_fam"/>
    <property type="match status" value="1"/>
</dbReference>
<reference evidence="2 3" key="1">
    <citation type="submission" date="2020-01" db="EMBL/GenBank/DDBJ databases">
        <authorList>
            <person name="Liu G."/>
            <person name="Liu B."/>
        </authorList>
    </citation>
    <scope>NUCLEOTIDE SEQUENCE [LARGE SCALE GENOMIC DNA]</scope>
    <source>
        <strain evidence="2 3">FJAT-51161</strain>
    </source>
</reference>
<evidence type="ECO:0000313" key="2">
    <source>
        <dbReference type="EMBL" id="QQP13258.1"/>
    </source>
</evidence>
<dbReference type="Pfam" id="PF05050">
    <property type="entry name" value="Methyltransf_21"/>
    <property type="match status" value="1"/>
</dbReference>
<feature type="domain" description="Methyltransferase FkbM" evidence="1">
    <location>
        <begin position="183"/>
        <end position="325"/>
    </location>
</feature>
<proteinExistence type="predicted"/>
<dbReference type="PANTHER" id="PTHR34203:SF15">
    <property type="entry name" value="SLL1173 PROTEIN"/>
    <property type="match status" value="1"/>
</dbReference>
<dbReference type="Gene3D" id="3.40.50.150">
    <property type="entry name" value="Vaccinia Virus protein VP39"/>
    <property type="match status" value="1"/>
</dbReference>
<dbReference type="PANTHER" id="PTHR34203">
    <property type="entry name" value="METHYLTRANSFERASE, FKBM FAMILY PROTEIN"/>
    <property type="match status" value="1"/>
</dbReference>
<dbReference type="InterPro" id="IPR052514">
    <property type="entry name" value="SAM-dependent_MTase"/>
</dbReference>
<dbReference type="GO" id="GO:0032259">
    <property type="term" value="P:methylation"/>
    <property type="evidence" value="ECO:0007669"/>
    <property type="project" value="UniProtKB-KW"/>
</dbReference>
<organism evidence="2 3">
    <name type="scientific">Lysinibacillus agricola</name>
    <dbReference type="NCBI Taxonomy" id="2590012"/>
    <lineage>
        <taxon>Bacteria</taxon>
        <taxon>Bacillati</taxon>
        <taxon>Bacillota</taxon>
        <taxon>Bacilli</taxon>
        <taxon>Bacillales</taxon>
        <taxon>Bacillaceae</taxon>
        <taxon>Lysinibacillus</taxon>
    </lineage>
</organism>
<dbReference type="Proteomes" id="UP000596049">
    <property type="component" value="Chromosome"/>
</dbReference>
<name>A0ABX7ATF5_9BACI</name>
<keyword evidence="2" id="KW-0808">Transferase</keyword>
<dbReference type="SUPFAM" id="SSF53335">
    <property type="entry name" value="S-adenosyl-L-methionine-dependent methyltransferases"/>
    <property type="match status" value="1"/>
</dbReference>
<protein>
    <submittedName>
        <fullName evidence="2">FkbM family methyltransferase</fullName>
    </submittedName>
</protein>